<evidence type="ECO:0000259" key="10">
    <source>
        <dbReference type="Pfam" id="PF02776"/>
    </source>
</evidence>
<comment type="pathway">
    <text evidence="2">Amino-acid biosynthesis; L-isoleucine biosynthesis; L-isoleucine from 2-oxobutanoate: step 1/4.</text>
</comment>
<dbReference type="PANTHER" id="PTHR18968">
    <property type="entry name" value="THIAMINE PYROPHOSPHATE ENZYMES"/>
    <property type="match status" value="1"/>
</dbReference>
<evidence type="ECO:0000256" key="2">
    <source>
        <dbReference type="ARBA" id="ARBA00004974"/>
    </source>
</evidence>
<dbReference type="EMBL" id="CM007370">
    <property type="protein sequence ID" value="OIW03366.1"/>
    <property type="molecule type" value="Genomic_DNA"/>
</dbReference>
<feature type="domain" description="Thiamine pyrophosphate enzyme central" evidence="9">
    <location>
        <begin position="261"/>
        <end position="390"/>
    </location>
</feature>
<evidence type="ECO:0000313" key="11">
    <source>
        <dbReference type="EMBL" id="OIW03366.1"/>
    </source>
</evidence>
<keyword evidence="7" id="KW-0786">Thiamine pyrophosphate</keyword>
<dbReference type="SUPFAM" id="SSF52467">
    <property type="entry name" value="DHS-like NAD/FAD-binding domain"/>
    <property type="match status" value="1"/>
</dbReference>
<dbReference type="InterPro" id="IPR012000">
    <property type="entry name" value="Thiamin_PyroP_enz_cen_dom"/>
</dbReference>
<dbReference type="SUPFAM" id="SSF52518">
    <property type="entry name" value="Thiamin diphosphate-binding fold (THDP-binding)"/>
    <property type="match status" value="2"/>
</dbReference>
<dbReference type="GO" id="GO:0050660">
    <property type="term" value="F:flavin adenine dinucleotide binding"/>
    <property type="evidence" value="ECO:0007669"/>
    <property type="project" value="TreeGrafter"/>
</dbReference>
<dbReference type="InterPro" id="IPR045229">
    <property type="entry name" value="TPP_enz"/>
</dbReference>
<dbReference type="InterPro" id="IPR012001">
    <property type="entry name" value="Thiamin_PyroP_enz_TPP-bd_dom"/>
</dbReference>
<comment type="similarity">
    <text evidence="4">Belongs to the TPP enzyme family.</text>
</comment>
<evidence type="ECO:0000259" key="9">
    <source>
        <dbReference type="Pfam" id="PF00205"/>
    </source>
</evidence>
<dbReference type="InterPro" id="IPR029061">
    <property type="entry name" value="THDP-binding"/>
</dbReference>
<dbReference type="GO" id="GO:0030976">
    <property type="term" value="F:thiamine pyrophosphate binding"/>
    <property type="evidence" value="ECO:0007669"/>
    <property type="project" value="InterPro"/>
</dbReference>
<comment type="pathway">
    <text evidence="3">Amino-acid biosynthesis; L-valine biosynthesis; L-valine from pyruvate: step 1/4.</text>
</comment>
<evidence type="ECO:0000256" key="1">
    <source>
        <dbReference type="ARBA" id="ARBA00001964"/>
    </source>
</evidence>
<dbReference type="GO" id="GO:0009099">
    <property type="term" value="P:L-valine biosynthetic process"/>
    <property type="evidence" value="ECO:0007669"/>
    <property type="project" value="TreeGrafter"/>
</dbReference>
<organism evidence="11 12">
    <name type="scientific">Lupinus angustifolius</name>
    <name type="common">Narrow-leaved blue lupine</name>
    <dbReference type="NCBI Taxonomy" id="3871"/>
    <lineage>
        <taxon>Eukaryota</taxon>
        <taxon>Viridiplantae</taxon>
        <taxon>Streptophyta</taxon>
        <taxon>Embryophyta</taxon>
        <taxon>Tracheophyta</taxon>
        <taxon>Spermatophyta</taxon>
        <taxon>Magnoliopsida</taxon>
        <taxon>eudicotyledons</taxon>
        <taxon>Gunneridae</taxon>
        <taxon>Pentapetalae</taxon>
        <taxon>rosids</taxon>
        <taxon>fabids</taxon>
        <taxon>Fabales</taxon>
        <taxon>Fabaceae</taxon>
        <taxon>Papilionoideae</taxon>
        <taxon>50 kb inversion clade</taxon>
        <taxon>genistoids sensu lato</taxon>
        <taxon>core genistoids</taxon>
        <taxon>Genisteae</taxon>
        <taxon>Lupinus</taxon>
    </lineage>
</organism>
<dbReference type="PANTHER" id="PTHR18968:SF161">
    <property type="entry name" value="ACETOLACTATE SYNTHASE"/>
    <property type="match status" value="1"/>
</dbReference>
<evidence type="ECO:0000256" key="8">
    <source>
        <dbReference type="ARBA" id="ARBA00023304"/>
    </source>
</evidence>
<proteinExistence type="inferred from homology"/>
<dbReference type="CDD" id="cd07035">
    <property type="entry name" value="TPP_PYR_POX_like"/>
    <property type="match status" value="1"/>
</dbReference>
<comment type="cofactor">
    <cofactor evidence="1">
        <name>thiamine diphosphate</name>
        <dbReference type="ChEBI" id="CHEBI:58937"/>
    </cofactor>
</comment>
<protein>
    <recommendedName>
        <fullName evidence="5">acetolactate synthase</fullName>
        <ecNumber evidence="5">2.2.1.6</ecNumber>
    </recommendedName>
</protein>
<sequence length="480" mass="52301">MDVTTSNTSFSTPSTFSYIFSKHISNFTLHFSLIHNKTHSLKISTSLSNSSPTPSAASTTATVVTDSSTTATIVTDSSATDTSAITAAIAPAIAVVAAAKPIVSRFAYNEPRKGADILIEALERQGVTIVFAYPDGTSLEIHQALTRSTIIRNILPFHEQDGVFTTEGYARSSGLAEVCMSTSGPGATNLISGLADAMMDNISVVKEAFMLAISGRPGHVLIDIPKYVQQQLATPKFETPIGLSGYLSRLPKIPNERLLDPIVGLILESKKPALYVGGGCLNSSKELIRFVELIGIPVASTLMGLSVYFTTNEYSLQMLGMHGTVYANYAVENSDLLLAFGVRFDDHVTGKLEAFASRAKIVHIHIDLIELGKNKQLWVSVFADVKVALEGINRILEKKGIKNKFDFQGWREELNVQKLKFPLSYKTFGDSISPQNVIQILDELTNGNAIITTGVGQHQMWATQFYKYQRPRKMVNINVS</sequence>
<name>A0A1J7GSE1_LUPAN</name>
<keyword evidence="12" id="KW-1185">Reference proteome</keyword>
<keyword evidence="6" id="KW-0028">Amino-acid biosynthesis</keyword>
<evidence type="ECO:0000313" key="12">
    <source>
        <dbReference type="Proteomes" id="UP000188354"/>
    </source>
</evidence>
<dbReference type="Gene3D" id="3.40.50.970">
    <property type="match status" value="2"/>
</dbReference>
<evidence type="ECO:0000256" key="6">
    <source>
        <dbReference type="ARBA" id="ARBA00022605"/>
    </source>
</evidence>
<reference evidence="11 12" key="1">
    <citation type="journal article" date="2017" name="Plant Biotechnol. J.">
        <title>A comprehensive draft genome sequence for lupin (Lupinus angustifolius), an emerging health food: insights into plant-microbe interactions and legume evolution.</title>
        <authorList>
            <person name="Hane J.K."/>
            <person name="Ming Y."/>
            <person name="Kamphuis L.G."/>
            <person name="Nelson M.N."/>
            <person name="Garg G."/>
            <person name="Atkins C.A."/>
            <person name="Bayer P.E."/>
            <person name="Bravo A."/>
            <person name="Bringans S."/>
            <person name="Cannon S."/>
            <person name="Edwards D."/>
            <person name="Foley R."/>
            <person name="Gao L.L."/>
            <person name="Harrison M.J."/>
            <person name="Huang W."/>
            <person name="Hurgobin B."/>
            <person name="Li S."/>
            <person name="Liu C.W."/>
            <person name="McGrath A."/>
            <person name="Morahan G."/>
            <person name="Murray J."/>
            <person name="Weller J."/>
            <person name="Jian J."/>
            <person name="Singh K.B."/>
        </authorList>
    </citation>
    <scope>NUCLEOTIDE SEQUENCE [LARGE SCALE GENOMIC DNA]</scope>
    <source>
        <strain evidence="12">cv. Tanjil</strain>
        <tissue evidence="11">Whole plant</tissue>
    </source>
</reference>
<gene>
    <name evidence="11" type="ORF">TanjilG_29351</name>
</gene>
<feature type="domain" description="Thiamine pyrophosphate enzyme N-terminal TPP-binding" evidence="10">
    <location>
        <begin position="113"/>
        <end position="205"/>
    </location>
</feature>
<keyword evidence="8" id="KW-0100">Branched-chain amino acid biosynthesis</keyword>
<evidence type="ECO:0000256" key="3">
    <source>
        <dbReference type="ARBA" id="ARBA00005025"/>
    </source>
</evidence>
<dbReference type="GO" id="GO:0009097">
    <property type="term" value="P:isoleucine biosynthetic process"/>
    <property type="evidence" value="ECO:0007669"/>
    <property type="project" value="TreeGrafter"/>
</dbReference>
<dbReference type="Pfam" id="PF00205">
    <property type="entry name" value="TPP_enzyme_M"/>
    <property type="match status" value="1"/>
</dbReference>
<dbReference type="FunFam" id="3.40.50.1220:FF:000008">
    <property type="entry name" value="Acetolactate synthase"/>
    <property type="match status" value="1"/>
</dbReference>
<dbReference type="Gramene" id="OIW03366">
    <property type="protein sequence ID" value="OIW03366"/>
    <property type="gene ID" value="TanjilG_29351"/>
</dbReference>
<dbReference type="Pfam" id="PF02776">
    <property type="entry name" value="TPP_enzyme_N"/>
    <property type="match status" value="1"/>
</dbReference>
<dbReference type="STRING" id="3871.A0A1J7GSE1"/>
<dbReference type="GO" id="GO:0003984">
    <property type="term" value="F:acetolactate synthase activity"/>
    <property type="evidence" value="ECO:0007669"/>
    <property type="project" value="UniProtKB-EC"/>
</dbReference>
<dbReference type="AlphaFoldDB" id="A0A1J7GSE1"/>
<dbReference type="GO" id="GO:0000287">
    <property type="term" value="F:magnesium ion binding"/>
    <property type="evidence" value="ECO:0007669"/>
    <property type="project" value="InterPro"/>
</dbReference>
<evidence type="ECO:0000256" key="5">
    <source>
        <dbReference type="ARBA" id="ARBA00013145"/>
    </source>
</evidence>
<accession>A0A1J7GSE1</accession>
<dbReference type="GO" id="GO:0005948">
    <property type="term" value="C:acetolactate synthase complex"/>
    <property type="evidence" value="ECO:0007669"/>
    <property type="project" value="TreeGrafter"/>
</dbReference>
<evidence type="ECO:0000256" key="7">
    <source>
        <dbReference type="ARBA" id="ARBA00023052"/>
    </source>
</evidence>
<dbReference type="EC" id="2.2.1.6" evidence="5"/>
<dbReference type="InterPro" id="IPR029035">
    <property type="entry name" value="DHS-like_NAD/FAD-binding_dom"/>
</dbReference>
<dbReference type="Gene3D" id="3.40.50.1220">
    <property type="entry name" value="TPP-binding domain"/>
    <property type="match status" value="1"/>
</dbReference>
<dbReference type="Proteomes" id="UP000188354">
    <property type="component" value="Chromosome LG10"/>
</dbReference>
<evidence type="ECO:0000256" key="4">
    <source>
        <dbReference type="ARBA" id="ARBA00007812"/>
    </source>
</evidence>